<name>A0A9P0M812_ACAOB</name>
<comment type="caution">
    <text evidence="2">The sequence shown here is derived from an EMBL/GenBank/DDBJ whole genome shotgun (WGS) entry which is preliminary data.</text>
</comment>
<dbReference type="Proteomes" id="UP001152888">
    <property type="component" value="Unassembled WGS sequence"/>
</dbReference>
<dbReference type="GO" id="GO:0030897">
    <property type="term" value="C:HOPS complex"/>
    <property type="evidence" value="ECO:0007669"/>
    <property type="project" value="TreeGrafter"/>
</dbReference>
<dbReference type="GO" id="GO:0005765">
    <property type="term" value="C:lysosomal membrane"/>
    <property type="evidence" value="ECO:0007669"/>
    <property type="project" value="TreeGrafter"/>
</dbReference>
<dbReference type="AlphaFoldDB" id="A0A9P0M812"/>
<evidence type="ECO:0000313" key="2">
    <source>
        <dbReference type="EMBL" id="CAH2013553.1"/>
    </source>
</evidence>
<protein>
    <recommendedName>
        <fullName evidence="1">Vps16 N-terminal domain-containing protein</fullName>
    </recommendedName>
</protein>
<dbReference type="OrthoDB" id="1792at2759"/>
<evidence type="ECO:0000313" key="3">
    <source>
        <dbReference type="Proteomes" id="UP001152888"/>
    </source>
</evidence>
<dbReference type="PANTHER" id="PTHR12811:SF0">
    <property type="entry name" value="VACUOLAR PROTEIN SORTING-ASSOCIATED PROTEIN 16 HOMOLOG"/>
    <property type="match status" value="1"/>
</dbReference>
<gene>
    <name evidence="2" type="ORF">ACAOBT_LOCUS33542</name>
</gene>
<organism evidence="2 3">
    <name type="scientific">Acanthoscelides obtectus</name>
    <name type="common">Bean weevil</name>
    <name type="synonym">Bruchus obtectus</name>
    <dbReference type="NCBI Taxonomy" id="200917"/>
    <lineage>
        <taxon>Eukaryota</taxon>
        <taxon>Metazoa</taxon>
        <taxon>Ecdysozoa</taxon>
        <taxon>Arthropoda</taxon>
        <taxon>Hexapoda</taxon>
        <taxon>Insecta</taxon>
        <taxon>Pterygota</taxon>
        <taxon>Neoptera</taxon>
        <taxon>Endopterygota</taxon>
        <taxon>Coleoptera</taxon>
        <taxon>Polyphaga</taxon>
        <taxon>Cucujiformia</taxon>
        <taxon>Chrysomeloidea</taxon>
        <taxon>Chrysomelidae</taxon>
        <taxon>Bruchinae</taxon>
        <taxon>Bruchini</taxon>
        <taxon>Acanthoscelides</taxon>
    </lineage>
</organism>
<sequence>MSWTNDEELVCIQEDGVVVIHNMFGKYQHAFNISQKIQDTKIIEAKMFINPQNFTGIAVLTSNFKVFLVNNIKEPKTRQLPDLPKSHIQPTSWVVLSEDTTDVLIVRGAELYRLKQDEHHISAMLEPDMTNKYTAILEMSVSLNSRHLAIFTDSGILWLGSTDLRAKYSEIDTNIILKPKQITWCGNEAVVLFWEQDHIMLVVGKYGQKLHYYYDSSIHLVPELDGIRIISNTQHELLQKVPDVVQKIFRINSTDPGSFLLEASKQFQRRSHKANEYICLVKNDLQTAVNQCIEAVGYEFDTDIQKMLIRAAQFGKCFISDMKSDSYVNMCRLLRVLNAVRDPKVGIPLTITQYLYDEKL</sequence>
<evidence type="ECO:0000259" key="1">
    <source>
        <dbReference type="Pfam" id="PF04841"/>
    </source>
</evidence>
<dbReference type="GO" id="GO:0005768">
    <property type="term" value="C:endosome"/>
    <property type="evidence" value="ECO:0007669"/>
    <property type="project" value="TreeGrafter"/>
</dbReference>
<keyword evidence="3" id="KW-1185">Reference proteome</keyword>
<dbReference type="GO" id="GO:0016197">
    <property type="term" value="P:endosomal transport"/>
    <property type="evidence" value="ECO:0007669"/>
    <property type="project" value="TreeGrafter"/>
</dbReference>
<reference evidence="2" key="1">
    <citation type="submission" date="2022-03" db="EMBL/GenBank/DDBJ databases">
        <authorList>
            <person name="Sayadi A."/>
        </authorList>
    </citation>
    <scope>NUCLEOTIDE SEQUENCE</scope>
</reference>
<dbReference type="GO" id="GO:0003779">
    <property type="term" value="F:actin binding"/>
    <property type="evidence" value="ECO:0007669"/>
    <property type="project" value="TreeGrafter"/>
</dbReference>
<accession>A0A9P0M812</accession>
<dbReference type="EMBL" id="CAKOFQ010008342">
    <property type="protein sequence ID" value="CAH2013553.1"/>
    <property type="molecule type" value="Genomic_DNA"/>
</dbReference>
<dbReference type="GO" id="GO:0042144">
    <property type="term" value="P:vacuole fusion, non-autophagic"/>
    <property type="evidence" value="ECO:0007669"/>
    <property type="project" value="TreeGrafter"/>
</dbReference>
<dbReference type="PANTHER" id="PTHR12811">
    <property type="entry name" value="VACUOLAR PROTEIN SORTING VPS16"/>
    <property type="match status" value="1"/>
</dbReference>
<feature type="domain" description="Vps16 N-terminal" evidence="1">
    <location>
        <begin position="1"/>
        <end position="328"/>
    </location>
</feature>
<dbReference type="GO" id="GO:0006886">
    <property type="term" value="P:intracellular protein transport"/>
    <property type="evidence" value="ECO:0007669"/>
    <property type="project" value="InterPro"/>
</dbReference>
<dbReference type="InterPro" id="IPR016534">
    <property type="entry name" value="VPS16"/>
</dbReference>
<proteinExistence type="predicted"/>
<dbReference type="InterPro" id="IPR006926">
    <property type="entry name" value="Vps16_N"/>
</dbReference>
<dbReference type="Pfam" id="PF04841">
    <property type="entry name" value="Vps16_N"/>
    <property type="match status" value="1"/>
</dbReference>